<name>A0ABR1Y4D2_9PEZI</name>
<dbReference type="EMBL" id="JBBWUH010000002">
    <property type="protein sequence ID" value="KAK8176036.1"/>
    <property type="molecule type" value="Genomic_DNA"/>
</dbReference>
<evidence type="ECO:0000313" key="1">
    <source>
        <dbReference type="EMBL" id="KAK8176036.1"/>
    </source>
</evidence>
<dbReference type="Proteomes" id="UP001456524">
    <property type="component" value="Unassembled WGS sequence"/>
</dbReference>
<proteinExistence type="predicted"/>
<keyword evidence="2" id="KW-1185">Reference proteome</keyword>
<evidence type="ECO:0000313" key="2">
    <source>
        <dbReference type="Proteomes" id="UP001456524"/>
    </source>
</evidence>
<sequence>MRRPSVYTCHTLPTLPWRQPSFTRYRCHAVTENCQSTRARRNELFLRLVLALSANGRLIAPSKACDGVCARSGVSSSTVAGALAIHCHHHHITARSGMAVGRVSVYDTRLSGAYLAERYRHKTRRASFLIRASPAFPSQRRVTVLSRSWLASYSQSEARHGMYLGASRDCPSNGCWQSPDERPSKLSFLALLLAPRWCFFEP</sequence>
<reference evidence="1 2" key="1">
    <citation type="journal article" date="2022" name="G3 (Bethesda)">
        <title>Enemy or ally: a genomic approach to elucidate the lifestyle of Phyllosticta citrichinaensis.</title>
        <authorList>
            <person name="Buijs V.A."/>
            <person name="Groenewald J.Z."/>
            <person name="Haridas S."/>
            <person name="LaButti K.M."/>
            <person name="Lipzen A."/>
            <person name="Martin F.M."/>
            <person name="Barry K."/>
            <person name="Grigoriev I.V."/>
            <person name="Crous P.W."/>
            <person name="Seidl M.F."/>
        </authorList>
    </citation>
    <scope>NUCLEOTIDE SEQUENCE [LARGE SCALE GENOMIC DNA]</scope>
    <source>
        <strain evidence="1 2">CBS 129764</strain>
    </source>
</reference>
<accession>A0ABR1Y4D2</accession>
<protein>
    <submittedName>
        <fullName evidence="1">Uncharacterized protein</fullName>
    </submittedName>
</protein>
<organism evidence="1 2">
    <name type="scientific">Phyllosticta citrichinensis</name>
    <dbReference type="NCBI Taxonomy" id="1130410"/>
    <lineage>
        <taxon>Eukaryota</taxon>
        <taxon>Fungi</taxon>
        <taxon>Dikarya</taxon>
        <taxon>Ascomycota</taxon>
        <taxon>Pezizomycotina</taxon>
        <taxon>Dothideomycetes</taxon>
        <taxon>Dothideomycetes incertae sedis</taxon>
        <taxon>Botryosphaeriales</taxon>
        <taxon>Phyllostictaceae</taxon>
        <taxon>Phyllosticta</taxon>
    </lineage>
</organism>
<comment type="caution">
    <text evidence="1">The sequence shown here is derived from an EMBL/GenBank/DDBJ whole genome shotgun (WGS) entry which is preliminary data.</text>
</comment>
<gene>
    <name evidence="1" type="ORF">IWX90DRAFT_129529</name>
</gene>